<name>A0A9N9J0A2_9GLOM</name>
<comment type="caution">
    <text evidence="1">The sequence shown here is derived from an EMBL/GenBank/DDBJ whole genome shotgun (WGS) entry which is preliminary data.</text>
</comment>
<feature type="non-terminal residue" evidence="1">
    <location>
        <position position="1"/>
    </location>
</feature>
<dbReference type="OrthoDB" id="2322191at2759"/>
<proteinExistence type="predicted"/>
<keyword evidence="2" id="KW-1185">Reference proteome</keyword>
<dbReference type="Proteomes" id="UP000789405">
    <property type="component" value="Unassembled WGS sequence"/>
</dbReference>
<gene>
    <name evidence="1" type="ORF">DERYTH_LOCUS17513</name>
</gene>
<accession>A0A9N9J0A2</accession>
<evidence type="ECO:0000313" key="1">
    <source>
        <dbReference type="EMBL" id="CAG8757812.1"/>
    </source>
</evidence>
<dbReference type="AlphaFoldDB" id="A0A9N9J0A2"/>
<dbReference type="EMBL" id="CAJVPY010016585">
    <property type="protein sequence ID" value="CAG8757812.1"/>
    <property type="molecule type" value="Genomic_DNA"/>
</dbReference>
<organism evidence="1 2">
    <name type="scientific">Dentiscutata erythropus</name>
    <dbReference type="NCBI Taxonomy" id="1348616"/>
    <lineage>
        <taxon>Eukaryota</taxon>
        <taxon>Fungi</taxon>
        <taxon>Fungi incertae sedis</taxon>
        <taxon>Mucoromycota</taxon>
        <taxon>Glomeromycotina</taxon>
        <taxon>Glomeromycetes</taxon>
        <taxon>Diversisporales</taxon>
        <taxon>Gigasporaceae</taxon>
        <taxon>Dentiscutata</taxon>
    </lineage>
</organism>
<sequence length="69" mass="7804">MLVELVTIKDISVYDFKIYCDDKVAFDLTPAIITGSTTRNELDTFTNENIAFAFYTEVFTGVDKPTDLI</sequence>
<protein>
    <submittedName>
        <fullName evidence="1">7735_t:CDS:1</fullName>
    </submittedName>
</protein>
<reference evidence="1" key="1">
    <citation type="submission" date="2021-06" db="EMBL/GenBank/DDBJ databases">
        <authorList>
            <person name="Kallberg Y."/>
            <person name="Tangrot J."/>
            <person name="Rosling A."/>
        </authorList>
    </citation>
    <scope>NUCLEOTIDE SEQUENCE</scope>
    <source>
        <strain evidence="1">MA453B</strain>
    </source>
</reference>
<feature type="non-terminal residue" evidence="1">
    <location>
        <position position="69"/>
    </location>
</feature>
<evidence type="ECO:0000313" key="2">
    <source>
        <dbReference type="Proteomes" id="UP000789405"/>
    </source>
</evidence>